<dbReference type="GeneID" id="79923405"/>
<name>A0A2I2LD53_9FLAO</name>
<protein>
    <submittedName>
        <fullName evidence="2">Uncharacterized protein</fullName>
    </submittedName>
</protein>
<dbReference type="RefSeq" id="WP_172504739.1">
    <property type="nucleotide sequence ID" value="NZ_JAFMUG010000003.1"/>
</dbReference>
<evidence type="ECO:0000313" key="2">
    <source>
        <dbReference type="EMBL" id="SOS58140.1"/>
    </source>
</evidence>
<gene>
    <name evidence="2" type="ORF">TNO010_110115</name>
</gene>
<accession>A0A2I2LD53</accession>
<dbReference type="Proteomes" id="UP000490060">
    <property type="component" value="Unassembled WGS sequence"/>
</dbReference>
<feature type="signal peptide" evidence="1">
    <location>
        <begin position="1"/>
        <end position="20"/>
    </location>
</feature>
<reference evidence="2 3" key="1">
    <citation type="submission" date="2017-11" db="EMBL/GenBank/DDBJ databases">
        <authorList>
            <person name="Duchaud E."/>
        </authorList>
    </citation>
    <scope>NUCLEOTIDE SEQUENCE [LARGE SCALE GENOMIC DNA]</scope>
    <source>
        <strain evidence="2 3">TNO010</strain>
    </source>
</reference>
<evidence type="ECO:0000256" key="1">
    <source>
        <dbReference type="SAM" id="SignalP"/>
    </source>
</evidence>
<keyword evidence="1" id="KW-0732">Signal</keyword>
<sequence>MKKVILVVAMVFATGSLVNANTSEVSENSEDKTCAEKAWDYGTVKGRGNEFKEYKATNWYYIRFC</sequence>
<evidence type="ECO:0000313" key="3">
    <source>
        <dbReference type="Proteomes" id="UP000490060"/>
    </source>
</evidence>
<proteinExistence type="predicted"/>
<feature type="chain" id="PRO_5014114289" evidence="1">
    <location>
        <begin position="21"/>
        <end position="65"/>
    </location>
</feature>
<organism evidence="2 3">
    <name type="scientific">Tenacibaculum finnmarkense genomovar ulcerans</name>
    <dbReference type="NCBI Taxonomy" id="2781388"/>
    <lineage>
        <taxon>Bacteria</taxon>
        <taxon>Pseudomonadati</taxon>
        <taxon>Bacteroidota</taxon>
        <taxon>Flavobacteriia</taxon>
        <taxon>Flavobacteriales</taxon>
        <taxon>Flavobacteriaceae</taxon>
        <taxon>Tenacibaculum</taxon>
        <taxon>Tenacibaculum finnmarkense</taxon>
    </lineage>
</organism>
<dbReference type="AlphaFoldDB" id="A0A2I2LD53"/>
<dbReference type="EMBL" id="OENE01000003">
    <property type="protein sequence ID" value="SOS58140.1"/>
    <property type="molecule type" value="Genomic_DNA"/>
</dbReference>